<evidence type="ECO:0000313" key="2">
    <source>
        <dbReference type="EMBL" id="OQU81711.1"/>
    </source>
</evidence>
<reference evidence="2 3" key="1">
    <citation type="journal article" date="2009" name="Nature">
        <title>The Sorghum bicolor genome and the diversification of grasses.</title>
        <authorList>
            <person name="Paterson A.H."/>
            <person name="Bowers J.E."/>
            <person name="Bruggmann R."/>
            <person name="Dubchak I."/>
            <person name="Grimwood J."/>
            <person name="Gundlach H."/>
            <person name="Haberer G."/>
            <person name="Hellsten U."/>
            <person name="Mitros T."/>
            <person name="Poliakov A."/>
            <person name="Schmutz J."/>
            <person name="Spannagl M."/>
            <person name="Tang H."/>
            <person name="Wang X."/>
            <person name="Wicker T."/>
            <person name="Bharti A.K."/>
            <person name="Chapman J."/>
            <person name="Feltus F.A."/>
            <person name="Gowik U."/>
            <person name="Grigoriev I.V."/>
            <person name="Lyons E."/>
            <person name="Maher C.A."/>
            <person name="Martis M."/>
            <person name="Narechania A."/>
            <person name="Otillar R.P."/>
            <person name="Penning B.W."/>
            <person name="Salamov A.A."/>
            <person name="Wang Y."/>
            <person name="Zhang L."/>
            <person name="Carpita N.C."/>
            <person name="Freeling M."/>
            <person name="Gingle A.R."/>
            <person name="Hash C.T."/>
            <person name="Keller B."/>
            <person name="Klein P."/>
            <person name="Kresovich S."/>
            <person name="McCann M.C."/>
            <person name="Ming R."/>
            <person name="Peterson D.G."/>
            <person name="Mehboob-ur-Rahman"/>
            <person name="Ware D."/>
            <person name="Westhoff P."/>
            <person name="Mayer K.F."/>
            <person name="Messing J."/>
            <person name="Rokhsar D.S."/>
        </authorList>
    </citation>
    <scope>NUCLEOTIDE SEQUENCE [LARGE SCALE GENOMIC DNA]</scope>
    <source>
        <strain evidence="3">cv. BTx623</strain>
    </source>
</reference>
<proteinExistence type="predicted"/>
<feature type="compositionally biased region" description="Low complexity" evidence="1">
    <location>
        <begin position="518"/>
        <end position="527"/>
    </location>
</feature>
<dbReference type="Gramene" id="OQU81711">
    <property type="protein sequence ID" value="OQU81711"/>
    <property type="gene ID" value="SORBI_3006G107332"/>
</dbReference>
<feature type="region of interest" description="Disordered" evidence="1">
    <location>
        <begin position="518"/>
        <end position="583"/>
    </location>
</feature>
<dbReference type="Proteomes" id="UP000000768">
    <property type="component" value="Chromosome 6"/>
</dbReference>
<dbReference type="InterPro" id="IPR053253">
    <property type="entry name" value="Sex_diff_modulator"/>
</dbReference>
<feature type="region of interest" description="Disordered" evidence="1">
    <location>
        <begin position="28"/>
        <end position="74"/>
    </location>
</feature>
<dbReference type="PANTHER" id="PTHR33087:SF38">
    <property type="entry name" value="OS10G0201600 PROTEIN"/>
    <property type="match status" value="1"/>
</dbReference>
<feature type="compositionally biased region" description="Low complexity" evidence="1">
    <location>
        <begin position="232"/>
        <end position="244"/>
    </location>
</feature>
<feature type="compositionally biased region" description="Gly residues" evidence="1">
    <location>
        <begin position="561"/>
        <end position="572"/>
    </location>
</feature>
<dbReference type="InParanoid" id="A0A1Z5RDY6"/>
<dbReference type="PANTHER" id="PTHR33087">
    <property type="entry name" value="OS07G0539200 PROTEIN"/>
    <property type="match status" value="1"/>
</dbReference>
<feature type="compositionally biased region" description="Basic and acidic residues" evidence="1">
    <location>
        <begin position="264"/>
        <end position="285"/>
    </location>
</feature>
<feature type="compositionally biased region" description="Low complexity" evidence="1">
    <location>
        <begin position="28"/>
        <end position="39"/>
    </location>
</feature>
<feature type="region of interest" description="Disordered" evidence="1">
    <location>
        <begin position="213"/>
        <end position="285"/>
    </location>
</feature>
<dbReference type="EMBL" id="CM000765">
    <property type="protein sequence ID" value="OQU81711.1"/>
    <property type="molecule type" value="Genomic_DNA"/>
</dbReference>
<keyword evidence="3" id="KW-1185">Reference proteome</keyword>
<feature type="compositionally biased region" description="Basic residues" evidence="1">
    <location>
        <begin position="56"/>
        <end position="71"/>
    </location>
</feature>
<dbReference type="AlphaFoldDB" id="A0A1Z5RDY6"/>
<organism evidence="2 3">
    <name type="scientific">Sorghum bicolor</name>
    <name type="common">Sorghum</name>
    <name type="synonym">Sorghum vulgare</name>
    <dbReference type="NCBI Taxonomy" id="4558"/>
    <lineage>
        <taxon>Eukaryota</taxon>
        <taxon>Viridiplantae</taxon>
        <taxon>Streptophyta</taxon>
        <taxon>Embryophyta</taxon>
        <taxon>Tracheophyta</taxon>
        <taxon>Spermatophyta</taxon>
        <taxon>Magnoliopsida</taxon>
        <taxon>Liliopsida</taxon>
        <taxon>Poales</taxon>
        <taxon>Poaceae</taxon>
        <taxon>PACMAD clade</taxon>
        <taxon>Panicoideae</taxon>
        <taxon>Andropogonodae</taxon>
        <taxon>Andropogoneae</taxon>
        <taxon>Sorghinae</taxon>
        <taxon>Sorghum</taxon>
    </lineage>
</organism>
<accession>A0A1Z5RDY6</accession>
<evidence type="ECO:0000313" key="3">
    <source>
        <dbReference type="Proteomes" id="UP000000768"/>
    </source>
</evidence>
<gene>
    <name evidence="2" type="ORF">SORBI_3006G107332</name>
</gene>
<feature type="compositionally biased region" description="Polar residues" evidence="1">
    <location>
        <begin position="215"/>
        <end position="224"/>
    </location>
</feature>
<evidence type="ECO:0000256" key="1">
    <source>
        <dbReference type="SAM" id="MobiDB-lite"/>
    </source>
</evidence>
<dbReference type="FunCoup" id="A0A1Z5RDY6">
    <property type="interactions" value="372"/>
</dbReference>
<protein>
    <submittedName>
        <fullName evidence="2">Uncharacterized protein</fullName>
    </submittedName>
</protein>
<name>A0A1Z5RDY6_SORBI</name>
<reference evidence="3" key="2">
    <citation type="journal article" date="2018" name="Plant J.">
        <title>The Sorghum bicolor reference genome: improved assembly, gene annotations, a transcriptome atlas, and signatures of genome organization.</title>
        <authorList>
            <person name="McCormick R.F."/>
            <person name="Truong S.K."/>
            <person name="Sreedasyam A."/>
            <person name="Jenkins J."/>
            <person name="Shu S."/>
            <person name="Sims D."/>
            <person name="Kennedy M."/>
            <person name="Amirebrahimi M."/>
            <person name="Weers B.D."/>
            <person name="McKinley B."/>
            <person name="Mattison A."/>
            <person name="Morishige D.T."/>
            <person name="Grimwood J."/>
            <person name="Schmutz J."/>
            <person name="Mullet J.E."/>
        </authorList>
    </citation>
    <scope>NUCLEOTIDE SEQUENCE [LARGE SCALE GENOMIC DNA]</scope>
    <source>
        <strain evidence="3">cv. BTx623</strain>
    </source>
</reference>
<sequence>MDRSPSPGLNPFAAPFSPVVHAERLSFSDSEASFASASSGPPVHATAGDPAGAACGRRRRTRRRRRRRRQRVMAGLEAPPPVVPLQAARLRSVVVHPARLSAEPDAEGFREVHSRRRWRRRPSPVPARPVPPDLIGLCFNCLSDSHVKADYRFPSRYRTCRAEGHRARFCPLGPPPLAGAKRGRSPAFARGPDRGALRRREFAELRRASRDDTISACSVSTGRSPSVPRCCAASPGASGSADAVGIRRSVAGDDRAGPSSPGGARRDLGLSDAAREPSPAERPRLQVWRDRRRQLSEVDRPSVEVIVVPRSAEIQAAENALSFALVAMLGGTRPPVSPAAVREHLCQRFQFGEADVSVCRHAPEDFLARFARSEDLERVLAAPPLSFAPFLLSWRRWTRLSQAVAASFTYRVLVGIKGIPAHARSKAVAEQLLGSSCAQVELASSDDDGVDDDDAPWCLHPMLVPEQKLLVIPEPPEPHEPGILFLREHEIIHSHLPILHYLVRLRVVEYQDWAVSSSSSEDAFSGGDSDDSGDSSYNGYHPGTVGPSRSRPFGPATFRPGGAGGPALGRGSGPAFRQRRREAPSLAGALRAADLSSMIDEGRISLGGRAWSWCGSRLFGATVHYNKGRRSGLTSPARPEAQGTPARCVMRAQAVDVDFGACYRDSTATALRFDSDPMLLEECLAVHADAKQPSLHCSSPDLWPSRQAQLDGPCGFIGRAFDASPTIRGSGPACQRSREATPSGGYFDAMEMECRASAISVLPAEDVLPAQPLCAAVAEELEARICLPIRTPVLRSGPRLRCSRTPRSARSVRRSGRIAAKPRVANSTKQAQSVLLKKLGIQVDDAAVDSEIQRKFKETINGDMSVRKQRALQVLFSGDLDPASLGVEPVGVDGNAVEA</sequence>